<gene>
    <name evidence="2" type="ORF">SAMN04489727_1693</name>
</gene>
<dbReference type="STRING" id="208445.SAMN04489727_1693"/>
<dbReference type="RefSeq" id="WP_091305251.1">
    <property type="nucleotide sequence ID" value="NZ_FNSO01000003.1"/>
</dbReference>
<sequence>MSKHSTDPKPAGPIRRAVRTVARHTNVRAAERTRQRILAEELDQPPVDEPRAELARVAVPPTAPACLARLGALLGIAGVLAATAAAAFVGVLDARLDVVRPTSTPAAADPPVSATCAEPASWCGGASR</sequence>
<evidence type="ECO:0000313" key="2">
    <source>
        <dbReference type="EMBL" id="SEB43216.1"/>
    </source>
</evidence>
<keyword evidence="3" id="KW-1185">Reference proteome</keyword>
<proteinExistence type="predicted"/>
<feature type="transmembrane region" description="Helical" evidence="1">
    <location>
        <begin position="70"/>
        <end position="92"/>
    </location>
</feature>
<dbReference type="Proteomes" id="UP000199622">
    <property type="component" value="Unassembled WGS sequence"/>
</dbReference>
<name>A0A1H4JB53_9PSEU</name>
<evidence type="ECO:0000256" key="1">
    <source>
        <dbReference type="SAM" id="Phobius"/>
    </source>
</evidence>
<dbReference type="EMBL" id="FNSO01000003">
    <property type="protein sequence ID" value="SEB43216.1"/>
    <property type="molecule type" value="Genomic_DNA"/>
</dbReference>
<accession>A0A1H4JB53</accession>
<reference evidence="3" key="1">
    <citation type="submission" date="2016-10" db="EMBL/GenBank/DDBJ databases">
        <authorList>
            <person name="Varghese N."/>
            <person name="Submissions S."/>
        </authorList>
    </citation>
    <scope>NUCLEOTIDE SEQUENCE [LARGE SCALE GENOMIC DNA]</scope>
    <source>
        <strain evidence="3">DSM 44544</strain>
    </source>
</reference>
<evidence type="ECO:0000313" key="3">
    <source>
        <dbReference type="Proteomes" id="UP000199622"/>
    </source>
</evidence>
<protein>
    <submittedName>
        <fullName evidence="2">Uncharacterized protein</fullName>
    </submittedName>
</protein>
<organism evidence="2 3">
    <name type="scientific">Amycolatopsis tolypomycina</name>
    <dbReference type="NCBI Taxonomy" id="208445"/>
    <lineage>
        <taxon>Bacteria</taxon>
        <taxon>Bacillati</taxon>
        <taxon>Actinomycetota</taxon>
        <taxon>Actinomycetes</taxon>
        <taxon>Pseudonocardiales</taxon>
        <taxon>Pseudonocardiaceae</taxon>
        <taxon>Amycolatopsis</taxon>
    </lineage>
</organism>
<keyword evidence="1" id="KW-1133">Transmembrane helix</keyword>
<dbReference type="AlphaFoldDB" id="A0A1H4JB53"/>
<keyword evidence="1" id="KW-0472">Membrane</keyword>
<keyword evidence="1" id="KW-0812">Transmembrane</keyword>